<dbReference type="RefSeq" id="WP_109019411.1">
    <property type="nucleotide sequence ID" value="NZ_AP025028.1"/>
</dbReference>
<keyword evidence="1" id="KW-1133">Transmembrane helix</keyword>
<dbReference type="Proteomes" id="UP000245263">
    <property type="component" value="Chromosome 1"/>
</dbReference>
<protein>
    <submittedName>
        <fullName evidence="2">Uncharacterized protein</fullName>
    </submittedName>
</protein>
<keyword evidence="3" id="KW-1185">Reference proteome</keyword>
<evidence type="ECO:0000313" key="3">
    <source>
        <dbReference type="Proteomes" id="UP000245263"/>
    </source>
</evidence>
<feature type="transmembrane region" description="Helical" evidence="1">
    <location>
        <begin position="6"/>
        <end position="23"/>
    </location>
</feature>
<evidence type="ECO:0000256" key="1">
    <source>
        <dbReference type="SAM" id="Phobius"/>
    </source>
</evidence>
<proteinExistence type="predicted"/>
<sequence>MSYLFLFSIVSFLLLIIIHWILCRLTGSERFVLKSLSVNFLFIVFSFYFFFLHFGILDSLFIYLGLVILWNSYLVFFINLQNSISFRILLTIFDSKEKSLSYAEITKFYSDEESLRDRLSSMEINQFISLNKDSIKILPKGITFANVFLFFRNLFGIRKFG</sequence>
<name>A0ABN6KGZ4_9LEPT</name>
<accession>A0ABN6KGZ4</accession>
<feature type="transmembrane region" description="Helical" evidence="1">
    <location>
        <begin position="60"/>
        <end position="80"/>
    </location>
</feature>
<dbReference type="EMBL" id="AP025028">
    <property type="protein sequence ID" value="BDA79166.1"/>
    <property type="molecule type" value="Genomic_DNA"/>
</dbReference>
<keyword evidence="1" id="KW-0812">Transmembrane</keyword>
<organism evidence="2 3">
    <name type="scientific">Leptospira kobayashii</name>
    <dbReference type="NCBI Taxonomy" id="1917830"/>
    <lineage>
        <taxon>Bacteria</taxon>
        <taxon>Pseudomonadati</taxon>
        <taxon>Spirochaetota</taxon>
        <taxon>Spirochaetia</taxon>
        <taxon>Leptospirales</taxon>
        <taxon>Leptospiraceae</taxon>
        <taxon>Leptospira</taxon>
    </lineage>
</organism>
<feature type="transmembrane region" description="Helical" evidence="1">
    <location>
        <begin position="35"/>
        <end position="54"/>
    </location>
</feature>
<evidence type="ECO:0000313" key="2">
    <source>
        <dbReference type="EMBL" id="BDA79166.1"/>
    </source>
</evidence>
<keyword evidence="1" id="KW-0472">Membrane</keyword>
<reference evidence="2 3" key="1">
    <citation type="submission" date="2021-08" db="EMBL/GenBank/DDBJ databases">
        <title>Complete genome sequence of Leptospira kobayashii strain E30.</title>
        <authorList>
            <person name="Nakao R."/>
            <person name="Nakamura S."/>
            <person name="Masuzawa T."/>
            <person name="Koizumi N."/>
        </authorList>
    </citation>
    <scope>NUCLEOTIDE SEQUENCE [LARGE SCALE GENOMIC DNA]</scope>
    <source>
        <strain evidence="2 3">E30</strain>
    </source>
</reference>
<gene>
    <name evidence="2" type="ORF">LPTSP3_g20960</name>
</gene>